<feature type="compositionally biased region" description="Basic and acidic residues" evidence="1">
    <location>
        <begin position="19"/>
        <end position="32"/>
    </location>
</feature>
<dbReference type="RefSeq" id="WP_129587711.1">
    <property type="nucleotide sequence ID" value="NZ_NJGU01000006.1"/>
</dbReference>
<comment type="caution">
    <text evidence="2">The sequence shown here is derived from an EMBL/GenBank/DDBJ whole genome shotgun (WGS) entry which is preliminary data.</text>
</comment>
<evidence type="ECO:0000313" key="3">
    <source>
        <dbReference type="Proteomes" id="UP000197596"/>
    </source>
</evidence>
<feature type="compositionally biased region" description="Polar residues" evidence="1">
    <location>
        <begin position="8"/>
        <end position="18"/>
    </location>
</feature>
<dbReference type="Proteomes" id="UP000197596">
    <property type="component" value="Unassembled WGS sequence"/>
</dbReference>
<reference evidence="2 3" key="1">
    <citation type="submission" date="2017-06" db="EMBL/GenBank/DDBJ databases">
        <title>Herbaspirillum phytohormonus sp. nov., isolated from the root nodule of Robinia pseudoacacia in lead-zinc mine.</title>
        <authorList>
            <person name="Fan M."/>
            <person name="Lin Y."/>
        </authorList>
    </citation>
    <scope>NUCLEOTIDE SEQUENCE [LARGE SCALE GENOMIC DNA]</scope>
    <source>
        <strain evidence="2 3">HZ10</strain>
    </source>
</reference>
<dbReference type="EMBL" id="NJGU01000006">
    <property type="protein sequence ID" value="OWY28817.1"/>
    <property type="molecule type" value="Genomic_DNA"/>
</dbReference>
<gene>
    <name evidence="2" type="ORF">CEJ42_12645</name>
</gene>
<accession>A0A246WT32</accession>
<feature type="region of interest" description="Disordered" evidence="1">
    <location>
        <begin position="1"/>
        <end position="62"/>
    </location>
</feature>
<protein>
    <submittedName>
        <fullName evidence="2">Uncharacterized protein</fullName>
    </submittedName>
</protein>
<name>A0A246WT32_9BURK</name>
<sequence>MSYPDLSAHSQGQSVNTNIDKKSHAADGELGKKRTRRLESIANWPSSNPPMHVSGNPIVSEDVPKKSVEATLVADIVETEGKSTMEQIRRRQAGQQSDAGTELYRDGDIFRGRPLLTLKKKADQKF</sequence>
<feature type="region of interest" description="Disordered" evidence="1">
    <location>
        <begin position="80"/>
        <end position="106"/>
    </location>
</feature>
<organism evidence="2 3">
    <name type="scientific">Herbaspirillum robiniae</name>
    <dbReference type="NCBI Taxonomy" id="2014887"/>
    <lineage>
        <taxon>Bacteria</taxon>
        <taxon>Pseudomonadati</taxon>
        <taxon>Pseudomonadota</taxon>
        <taxon>Betaproteobacteria</taxon>
        <taxon>Burkholderiales</taxon>
        <taxon>Oxalobacteraceae</taxon>
        <taxon>Herbaspirillum</taxon>
    </lineage>
</organism>
<evidence type="ECO:0000313" key="2">
    <source>
        <dbReference type="EMBL" id="OWY28817.1"/>
    </source>
</evidence>
<dbReference type="AlphaFoldDB" id="A0A246WT32"/>
<proteinExistence type="predicted"/>
<feature type="compositionally biased region" description="Basic and acidic residues" evidence="1">
    <location>
        <begin position="80"/>
        <end position="89"/>
    </location>
</feature>
<evidence type="ECO:0000256" key="1">
    <source>
        <dbReference type="SAM" id="MobiDB-lite"/>
    </source>
</evidence>